<proteinExistence type="inferred from homology"/>
<dbReference type="Proteomes" id="UP000041254">
    <property type="component" value="Unassembled WGS sequence"/>
</dbReference>
<comment type="catalytic activity">
    <reaction evidence="10">
        <text>L-seryl-[protein] + ATP = O-phospho-L-seryl-[protein] + ADP + H(+)</text>
        <dbReference type="Rhea" id="RHEA:17989"/>
        <dbReference type="Rhea" id="RHEA-COMP:9863"/>
        <dbReference type="Rhea" id="RHEA-COMP:11604"/>
        <dbReference type="ChEBI" id="CHEBI:15378"/>
        <dbReference type="ChEBI" id="CHEBI:29999"/>
        <dbReference type="ChEBI" id="CHEBI:30616"/>
        <dbReference type="ChEBI" id="CHEBI:83421"/>
        <dbReference type="ChEBI" id="CHEBI:456216"/>
        <dbReference type="EC" id="2.7.11.1"/>
    </reaction>
</comment>
<feature type="compositionally biased region" description="Low complexity" evidence="12">
    <location>
        <begin position="603"/>
        <end position="638"/>
    </location>
</feature>
<dbReference type="InParanoid" id="A0A0G4EK06"/>
<dbReference type="EC" id="2.7.11.1" evidence="1"/>
<dbReference type="GO" id="GO:0005737">
    <property type="term" value="C:cytoplasm"/>
    <property type="evidence" value="ECO:0007669"/>
    <property type="project" value="TreeGrafter"/>
</dbReference>
<evidence type="ECO:0000313" key="14">
    <source>
        <dbReference type="EMBL" id="CEL96735.1"/>
    </source>
</evidence>
<keyword evidence="3" id="KW-0808">Transferase</keyword>
<dbReference type="InterPro" id="IPR008271">
    <property type="entry name" value="Ser/Thr_kinase_AS"/>
</dbReference>
<evidence type="ECO:0000256" key="2">
    <source>
        <dbReference type="ARBA" id="ARBA00022527"/>
    </source>
</evidence>
<evidence type="ECO:0000256" key="6">
    <source>
        <dbReference type="ARBA" id="ARBA00022840"/>
    </source>
</evidence>
<dbReference type="GO" id="GO:0017148">
    <property type="term" value="P:negative regulation of translation"/>
    <property type="evidence" value="ECO:0007669"/>
    <property type="project" value="UniProtKB-KW"/>
</dbReference>
<keyword evidence="2" id="KW-0723">Serine/threonine-protein kinase</keyword>
<accession>A0A0G4EK06</accession>
<evidence type="ECO:0000256" key="4">
    <source>
        <dbReference type="ARBA" id="ARBA00022741"/>
    </source>
</evidence>
<feature type="binding site" evidence="11">
    <location>
        <position position="254"/>
    </location>
    <ligand>
        <name>ATP</name>
        <dbReference type="ChEBI" id="CHEBI:30616"/>
    </ligand>
</feature>
<evidence type="ECO:0000256" key="5">
    <source>
        <dbReference type="ARBA" id="ARBA00022777"/>
    </source>
</evidence>
<dbReference type="STRING" id="1169540.A0A0G4EK06"/>
<dbReference type="FunFam" id="3.30.200.20:FF:000306">
    <property type="entry name" value="IKS protein kinase"/>
    <property type="match status" value="1"/>
</dbReference>
<evidence type="ECO:0000256" key="11">
    <source>
        <dbReference type="PROSITE-ProRule" id="PRU10141"/>
    </source>
</evidence>
<dbReference type="OrthoDB" id="10249838at2759"/>
<evidence type="ECO:0000256" key="9">
    <source>
        <dbReference type="ARBA" id="ARBA00047899"/>
    </source>
</evidence>
<dbReference type="InterPro" id="IPR050339">
    <property type="entry name" value="CC_SR_Kinase"/>
</dbReference>
<dbReference type="SMART" id="SM00220">
    <property type="entry name" value="S_TKc"/>
    <property type="match status" value="1"/>
</dbReference>
<dbReference type="Gene3D" id="3.30.200.20">
    <property type="entry name" value="Phosphorylase Kinase, domain 1"/>
    <property type="match status" value="1"/>
</dbReference>
<dbReference type="GO" id="GO:0005524">
    <property type="term" value="F:ATP binding"/>
    <property type="evidence" value="ECO:0007669"/>
    <property type="project" value="UniProtKB-UniRule"/>
</dbReference>
<feature type="compositionally biased region" description="Pro residues" evidence="12">
    <location>
        <begin position="672"/>
        <end position="690"/>
    </location>
</feature>
<gene>
    <name evidence="14" type="ORF">Vbra_12040</name>
</gene>
<dbReference type="PhylomeDB" id="A0A0G4EK06"/>
<evidence type="ECO:0000256" key="3">
    <source>
        <dbReference type="ARBA" id="ARBA00022679"/>
    </source>
</evidence>
<dbReference type="InterPro" id="IPR000719">
    <property type="entry name" value="Prot_kinase_dom"/>
</dbReference>
<feature type="domain" description="Protein kinase" evidence="13">
    <location>
        <begin position="221"/>
        <end position="510"/>
    </location>
</feature>
<keyword evidence="4 11" id="KW-0547">Nucleotide-binding</keyword>
<dbReference type="PROSITE" id="PS50011">
    <property type="entry name" value="PROTEIN_KINASE_DOM"/>
    <property type="match status" value="1"/>
</dbReference>
<evidence type="ECO:0000256" key="8">
    <source>
        <dbReference type="ARBA" id="ARBA00037982"/>
    </source>
</evidence>
<evidence type="ECO:0000313" key="15">
    <source>
        <dbReference type="Proteomes" id="UP000041254"/>
    </source>
</evidence>
<dbReference type="EMBL" id="CDMY01000244">
    <property type="protein sequence ID" value="CEL96735.1"/>
    <property type="molecule type" value="Genomic_DNA"/>
</dbReference>
<evidence type="ECO:0000256" key="12">
    <source>
        <dbReference type="SAM" id="MobiDB-lite"/>
    </source>
</evidence>
<protein>
    <recommendedName>
        <fullName evidence="1">non-specific serine/threonine protein kinase</fullName>
        <ecNumber evidence="1">2.7.11.1</ecNumber>
    </recommendedName>
</protein>
<evidence type="ECO:0000256" key="7">
    <source>
        <dbReference type="ARBA" id="ARBA00023193"/>
    </source>
</evidence>
<dbReference type="SUPFAM" id="SSF56112">
    <property type="entry name" value="Protein kinase-like (PK-like)"/>
    <property type="match status" value="1"/>
</dbReference>
<evidence type="ECO:0000256" key="10">
    <source>
        <dbReference type="ARBA" id="ARBA00048679"/>
    </source>
</evidence>
<dbReference type="PANTHER" id="PTHR11042:SF138">
    <property type="entry name" value="SERINE_THREONINE-PROTEIN KINASE IKS1-RELATED"/>
    <property type="match status" value="1"/>
</dbReference>
<keyword evidence="15" id="KW-1185">Reference proteome</keyword>
<evidence type="ECO:0000256" key="1">
    <source>
        <dbReference type="ARBA" id="ARBA00012513"/>
    </source>
</evidence>
<dbReference type="PROSITE" id="PS00108">
    <property type="entry name" value="PROTEIN_KINASE_ST"/>
    <property type="match status" value="1"/>
</dbReference>
<keyword evidence="7" id="KW-0652">Protein synthesis inhibitor</keyword>
<evidence type="ECO:0000259" key="13">
    <source>
        <dbReference type="PROSITE" id="PS50011"/>
    </source>
</evidence>
<dbReference type="Gene3D" id="1.10.510.10">
    <property type="entry name" value="Transferase(Phosphotransferase) domain 1"/>
    <property type="match status" value="1"/>
</dbReference>
<reference evidence="14 15" key="1">
    <citation type="submission" date="2014-11" db="EMBL/GenBank/DDBJ databases">
        <authorList>
            <person name="Zhu J."/>
            <person name="Qi W."/>
            <person name="Song R."/>
        </authorList>
    </citation>
    <scope>NUCLEOTIDE SEQUENCE [LARGE SCALE GENOMIC DNA]</scope>
</reference>
<dbReference type="OMA" id="ATRTCAY"/>
<feature type="region of interest" description="Disordered" evidence="12">
    <location>
        <begin position="154"/>
        <end position="176"/>
    </location>
</feature>
<dbReference type="Pfam" id="PF00069">
    <property type="entry name" value="Pkinase"/>
    <property type="match status" value="1"/>
</dbReference>
<dbReference type="GO" id="GO:0005634">
    <property type="term" value="C:nucleus"/>
    <property type="evidence" value="ECO:0007669"/>
    <property type="project" value="TreeGrafter"/>
</dbReference>
<sequence length="690" mass="76273">MPFPALPAAMERRQGDGGRVLSIDSVDESRQTTDSSSVVQASGESAPLWLSLGNHSHSSSHIYHQQQHQDSSISANPYHIVLYKGRQIVVYNPYQQRIGAQCLTSVEEEAIRVRRLARCPMCSQVVDLQTFSFMASSYFHILHEVYMRQFHQRNSSPTGQAAPMATNSGEHGHEAAGAAEATNPFIVQPPADGGPPESGGQPVTKNIPPGLLVTGYYDRFFIEIRKLGSGSYGQVYLCRHVLDDLSLGDYAVKKVPVGDDRQWLRNMIREVKIREKLHHPNIVDYKHSWLEMHRQSEFCVSVPWLFVLMEFCNAGNLEDFVWDARNGQPQYLTDMQIWKLFLDACLGLQHLHHMGILHRDLKPSNILLQYSVDELTNRQTCRGLLADFGTAELFSERARRVNRHGFTGTVEYTAPELLECDESGHYNEDYDVHADMWSLGILLYALCYAQVPYSDPDPQACRLKILAHTTIALPSHPRRGPDLQHLIHALTARPPALRPSTDDLLANPRIVDILRDANILNEASSELADMVRPRVVETDSAPLPRQPSRGNQLSRTRSPLLPFACPDPSADVIMDPASQDSMPSALPPPALPMPPFIDDRAAAARSRQAGGARRPPAYPASGRGGAAFDAAAAAAPSSRPYEFDRRIHSISSDTDMSPGGVPSGPAKAYPNIPIPLPNTPLRPPPAPPNG</sequence>
<dbReference type="PANTHER" id="PTHR11042">
    <property type="entry name" value="EUKARYOTIC TRANSLATION INITIATION FACTOR 2-ALPHA KINASE EIF2-ALPHA KINASE -RELATED"/>
    <property type="match status" value="1"/>
</dbReference>
<dbReference type="GO" id="GO:0004674">
    <property type="term" value="F:protein serine/threonine kinase activity"/>
    <property type="evidence" value="ECO:0007669"/>
    <property type="project" value="UniProtKB-KW"/>
</dbReference>
<dbReference type="AlphaFoldDB" id="A0A0G4EK06"/>
<comment type="similarity">
    <text evidence="8">Belongs to the protein kinase superfamily. Ser/Thr protein kinase family. GCN2 subfamily.</text>
</comment>
<comment type="catalytic activity">
    <reaction evidence="9">
        <text>L-threonyl-[protein] + ATP = O-phospho-L-threonyl-[protein] + ADP + H(+)</text>
        <dbReference type="Rhea" id="RHEA:46608"/>
        <dbReference type="Rhea" id="RHEA-COMP:11060"/>
        <dbReference type="Rhea" id="RHEA-COMP:11605"/>
        <dbReference type="ChEBI" id="CHEBI:15378"/>
        <dbReference type="ChEBI" id="CHEBI:30013"/>
        <dbReference type="ChEBI" id="CHEBI:30616"/>
        <dbReference type="ChEBI" id="CHEBI:61977"/>
        <dbReference type="ChEBI" id="CHEBI:456216"/>
        <dbReference type="EC" id="2.7.11.1"/>
    </reaction>
</comment>
<keyword evidence="5" id="KW-0418">Kinase</keyword>
<dbReference type="VEuPathDB" id="CryptoDB:Vbra_12040"/>
<dbReference type="InterPro" id="IPR011009">
    <property type="entry name" value="Kinase-like_dom_sf"/>
</dbReference>
<feature type="compositionally biased region" description="Pro residues" evidence="12">
    <location>
        <begin position="585"/>
        <end position="595"/>
    </location>
</feature>
<feature type="region of interest" description="Disordered" evidence="12">
    <location>
        <begin position="538"/>
        <end position="690"/>
    </location>
</feature>
<feature type="compositionally biased region" description="Polar residues" evidence="12">
    <location>
        <begin position="548"/>
        <end position="557"/>
    </location>
</feature>
<organism evidence="14 15">
    <name type="scientific">Vitrella brassicaformis (strain CCMP3155)</name>
    <dbReference type="NCBI Taxonomy" id="1169540"/>
    <lineage>
        <taxon>Eukaryota</taxon>
        <taxon>Sar</taxon>
        <taxon>Alveolata</taxon>
        <taxon>Colpodellida</taxon>
        <taxon>Vitrellaceae</taxon>
        <taxon>Vitrella</taxon>
    </lineage>
</organism>
<keyword evidence="6 11" id="KW-0067">ATP-binding</keyword>
<dbReference type="PROSITE" id="PS00107">
    <property type="entry name" value="PROTEIN_KINASE_ATP"/>
    <property type="match status" value="1"/>
</dbReference>
<dbReference type="InterPro" id="IPR017441">
    <property type="entry name" value="Protein_kinase_ATP_BS"/>
</dbReference>
<name>A0A0G4EK06_VITBC</name>